<evidence type="ECO:0008006" key="5">
    <source>
        <dbReference type="Google" id="ProtNLM"/>
    </source>
</evidence>
<dbReference type="OrthoDB" id="10509181at2759"/>
<proteinExistence type="predicted"/>
<comment type="caution">
    <text evidence="3">The sequence shown here is derived from an EMBL/GenBank/DDBJ whole genome shotgun (WGS) entry which is preliminary data.</text>
</comment>
<name>A0A2T0AD40_RHOTO</name>
<sequence length="356" mass="37489">MHEYRHAATLLSLLPLTHCSSPSLAGASATPRSNMVHLPLFAACIAAVFYQATTCAALPLAIRPSASAIVPVTYAFNPQRPFARPAPSPRLHIVDDSSDSQDVTLAPSWIAPEPFAAQASLSAIAAAVNDDSLFSDALFPYNAGAAPTGIEAIGCGEVAAGRRGAEEAAAQAERSRAGACQVGADDDEGQEGAEGWRAKSEDDGLRSSSGTGSRRSAHRSARIDSDNRVSTTTYSRKAPRTDIHAYLNTPACNTPELHERHIRIVSHPASRLPTLTTTSTASIPRLSSNPVYQHPPSIRLAHFRPPARAALAFLPPPPLAGLARLPCPLSYLLCSSPSDSAFLCCLRALWAASSCV</sequence>
<feature type="signal peptide" evidence="2">
    <location>
        <begin position="1"/>
        <end position="19"/>
    </location>
</feature>
<feature type="region of interest" description="Disordered" evidence="1">
    <location>
        <begin position="174"/>
        <end position="235"/>
    </location>
</feature>
<evidence type="ECO:0000313" key="4">
    <source>
        <dbReference type="Proteomes" id="UP000239560"/>
    </source>
</evidence>
<evidence type="ECO:0000313" key="3">
    <source>
        <dbReference type="EMBL" id="PRQ75926.1"/>
    </source>
</evidence>
<accession>A0A2T0AD40</accession>
<reference evidence="3 4" key="1">
    <citation type="journal article" date="2018" name="Elife">
        <title>Functional genomics of lipid metabolism in the oleaginous yeast Rhodosporidium toruloides.</title>
        <authorList>
            <person name="Coradetti S.T."/>
            <person name="Pinel D."/>
            <person name="Geiselman G."/>
            <person name="Ito M."/>
            <person name="Mondo S."/>
            <person name="Reilly M.C."/>
            <person name="Cheng Y.F."/>
            <person name="Bauer S."/>
            <person name="Grigoriev I."/>
            <person name="Gladden J.M."/>
            <person name="Simmons B.A."/>
            <person name="Brem R."/>
            <person name="Arkin A.P."/>
            <person name="Skerker J.M."/>
        </authorList>
    </citation>
    <scope>NUCLEOTIDE SEQUENCE [LARGE SCALE GENOMIC DNA]</scope>
    <source>
        <strain evidence="3 4">NBRC 0880</strain>
    </source>
</reference>
<organism evidence="3 4">
    <name type="scientific">Rhodotorula toruloides</name>
    <name type="common">Yeast</name>
    <name type="synonym">Rhodosporidium toruloides</name>
    <dbReference type="NCBI Taxonomy" id="5286"/>
    <lineage>
        <taxon>Eukaryota</taxon>
        <taxon>Fungi</taxon>
        <taxon>Dikarya</taxon>
        <taxon>Basidiomycota</taxon>
        <taxon>Pucciniomycotina</taxon>
        <taxon>Microbotryomycetes</taxon>
        <taxon>Sporidiobolales</taxon>
        <taxon>Sporidiobolaceae</taxon>
        <taxon>Rhodotorula</taxon>
    </lineage>
</organism>
<dbReference type="Proteomes" id="UP000239560">
    <property type="component" value="Unassembled WGS sequence"/>
</dbReference>
<protein>
    <recommendedName>
        <fullName evidence="5">Proteophosphoglycan ppg4</fullName>
    </recommendedName>
</protein>
<evidence type="ECO:0000256" key="2">
    <source>
        <dbReference type="SAM" id="SignalP"/>
    </source>
</evidence>
<keyword evidence="2" id="KW-0732">Signal</keyword>
<dbReference type="AlphaFoldDB" id="A0A2T0AD40"/>
<feature type="chain" id="PRO_5015658943" description="Proteophosphoglycan ppg4" evidence="2">
    <location>
        <begin position="20"/>
        <end position="356"/>
    </location>
</feature>
<evidence type="ECO:0000256" key="1">
    <source>
        <dbReference type="SAM" id="MobiDB-lite"/>
    </source>
</evidence>
<dbReference type="EMBL" id="LCTV02000003">
    <property type="protein sequence ID" value="PRQ75926.1"/>
    <property type="molecule type" value="Genomic_DNA"/>
</dbReference>
<gene>
    <name evidence="3" type="ORF">AAT19DRAFT_12948</name>
</gene>
<feature type="compositionally biased region" description="Basic and acidic residues" evidence="1">
    <location>
        <begin position="194"/>
        <end position="205"/>
    </location>
</feature>